<dbReference type="AlphaFoldDB" id="A0A2H3DT89"/>
<feature type="compositionally biased region" description="Pro residues" evidence="1">
    <location>
        <begin position="360"/>
        <end position="369"/>
    </location>
</feature>
<feature type="region of interest" description="Disordered" evidence="1">
    <location>
        <begin position="160"/>
        <end position="200"/>
    </location>
</feature>
<reference evidence="3" key="1">
    <citation type="journal article" date="2017" name="Nat. Ecol. Evol.">
        <title>Genome expansion and lineage-specific genetic innovations in the forest pathogenic fungi Armillaria.</title>
        <authorList>
            <person name="Sipos G."/>
            <person name="Prasanna A.N."/>
            <person name="Walter M.C."/>
            <person name="O'Connor E."/>
            <person name="Balint B."/>
            <person name="Krizsan K."/>
            <person name="Kiss B."/>
            <person name="Hess J."/>
            <person name="Varga T."/>
            <person name="Slot J."/>
            <person name="Riley R."/>
            <person name="Boka B."/>
            <person name="Rigling D."/>
            <person name="Barry K."/>
            <person name="Lee J."/>
            <person name="Mihaltcheva S."/>
            <person name="LaButti K."/>
            <person name="Lipzen A."/>
            <person name="Waldron R."/>
            <person name="Moloney N.M."/>
            <person name="Sperisen C."/>
            <person name="Kredics L."/>
            <person name="Vagvoelgyi C."/>
            <person name="Patrignani A."/>
            <person name="Fitzpatrick D."/>
            <person name="Nagy I."/>
            <person name="Doyle S."/>
            <person name="Anderson J.B."/>
            <person name="Grigoriev I.V."/>
            <person name="Gueldener U."/>
            <person name="Muensterkoetter M."/>
            <person name="Nagy L.G."/>
        </authorList>
    </citation>
    <scope>NUCLEOTIDE SEQUENCE [LARGE SCALE GENOMIC DNA]</scope>
    <source>
        <strain evidence="3">Ar21-2</strain>
    </source>
</reference>
<feature type="region of interest" description="Disordered" evidence="1">
    <location>
        <begin position="239"/>
        <end position="311"/>
    </location>
</feature>
<evidence type="ECO:0000313" key="3">
    <source>
        <dbReference type="Proteomes" id="UP000217790"/>
    </source>
</evidence>
<dbReference type="EMBL" id="KZ293649">
    <property type="protein sequence ID" value="PBK97290.1"/>
    <property type="molecule type" value="Genomic_DNA"/>
</dbReference>
<dbReference type="InParanoid" id="A0A2H3DT89"/>
<gene>
    <name evidence="2" type="ORF">ARMGADRAFT_1075792</name>
</gene>
<evidence type="ECO:0000313" key="2">
    <source>
        <dbReference type="EMBL" id="PBK97290.1"/>
    </source>
</evidence>
<feature type="region of interest" description="Disordered" evidence="1">
    <location>
        <begin position="360"/>
        <end position="428"/>
    </location>
</feature>
<dbReference type="Proteomes" id="UP000217790">
    <property type="component" value="Unassembled WGS sequence"/>
</dbReference>
<accession>A0A2H3DT89</accession>
<name>A0A2H3DT89_ARMGA</name>
<proteinExistence type="predicted"/>
<evidence type="ECO:0000256" key="1">
    <source>
        <dbReference type="SAM" id="MobiDB-lite"/>
    </source>
</evidence>
<dbReference type="OrthoDB" id="3032926at2759"/>
<keyword evidence="3" id="KW-1185">Reference proteome</keyword>
<sequence length="658" mass="71502">MDDDFDQVLTHVHHVKLDDICSNLCGAWIYTTAYFESEALNCATVDELVQAVSKAHAYLDVHMDMLSLFKLVDSSYGLALCSLIYCITCRIPAAQRVRAWKVWELSGSEHLWNTYDFRETLCIPGDPGYAPDDDSSVGEADLCPFCLAVMPLPIKPAAVPSSSKSVDVPVPSASSKKVSKPKMIHTPQAPREPSFASPTKKQISVVLPPKNAKSSPPMTRKCLHAPEPVKTTPVLKVDKAPPAKPIAPKQAVQMRATTKKKVPMPTKPKPAVKKPILVDSSSDSEVKHESDGEEDAVEGSHGEAPEGEGWLSDKIEVPPVKKPHLAHVEGSNPLPPHAYHPLTGLPLPGLLYVPFTAPTDPAPPLPVTEPPSKSKGKGKATEPSSPTSPSLCGCAVRNKRSPPCSSKDCRKARKSPVTSGSKAGDAATPTLEADNRIYVRAFHPQINLQFHEPLSRQALESMKLSMLPSAPNSLTKAPTQVRNGQEYVYRCHSDIDPHFICPLLLTWPCYNCTLFRYPDECEFEGEVGEEVCTRCKTGHHGPCSAHWDANQLRRAATLLDPLTLSSDSAICHGVDRVKCINAEIALLGRAMHCLHEDHEKIIGKLADGLDAISSREHGTEIIDAYTQISDFLKSLVIRLGEDVEDSDAEGRASEAGAT</sequence>
<protein>
    <submittedName>
        <fullName evidence="2">Uncharacterized protein</fullName>
    </submittedName>
</protein>
<organism evidence="2 3">
    <name type="scientific">Armillaria gallica</name>
    <name type="common">Bulbous honey fungus</name>
    <name type="synonym">Armillaria bulbosa</name>
    <dbReference type="NCBI Taxonomy" id="47427"/>
    <lineage>
        <taxon>Eukaryota</taxon>
        <taxon>Fungi</taxon>
        <taxon>Dikarya</taxon>
        <taxon>Basidiomycota</taxon>
        <taxon>Agaricomycotina</taxon>
        <taxon>Agaricomycetes</taxon>
        <taxon>Agaricomycetidae</taxon>
        <taxon>Agaricales</taxon>
        <taxon>Marasmiineae</taxon>
        <taxon>Physalacriaceae</taxon>
        <taxon>Armillaria</taxon>
    </lineage>
</organism>
<dbReference type="OMA" id="DSAICHG"/>
<feature type="compositionally biased region" description="Low complexity" evidence="1">
    <location>
        <begin position="160"/>
        <end position="176"/>
    </location>
</feature>
<dbReference type="STRING" id="47427.A0A2H3DT89"/>